<feature type="transmembrane region" description="Helical" evidence="1">
    <location>
        <begin position="21"/>
        <end position="38"/>
    </location>
</feature>
<dbReference type="InParanoid" id="A0A1I5F736"/>
<keyword evidence="1" id="KW-0812">Transmembrane</keyword>
<keyword evidence="3" id="KW-1185">Reference proteome</keyword>
<feature type="transmembrane region" description="Helical" evidence="1">
    <location>
        <begin position="115"/>
        <end position="137"/>
    </location>
</feature>
<dbReference type="EMBL" id="FOVH01000004">
    <property type="protein sequence ID" value="SFO19567.1"/>
    <property type="molecule type" value="Genomic_DNA"/>
</dbReference>
<evidence type="ECO:0000256" key="1">
    <source>
        <dbReference type="SAM" id="Phobius"/>
    </source>
</evidence>
<evidence type="ECO:0000313" key="3">
    <source>
        <dbReference type="Proteomes" id="UP000183413"/>
    </source>
</evidence>
<keyword evidence="1" id="KW-0472">Membrane</keyword>
<dbReference type="OrthoDB" id="3828063at2"/>
<organism evidence="2 3">
    <name type="scientific">Actinomadura madurae</name>
    <dbReference type="NCBI Taxonomy" id="1993"/>
    <lineage>
        <taxon>Bacteria</taxon>
        <taxon>Bacillati</taxon>
        <taxon>Actinomycetota</taxon>
        <taxon>Actinomycetes</taxon>
        <taxon>Streptosporangiales</taxon>
        <taxon>Thermomonosporaceae</taxon>
        <taxon>Actinomadura</taxon>
    </lineage>
</organism>
<feature type="transmembrane region" description="Helical" evidence="1">
    <location>
        <begin position="144"/>
        <end position="163"/>
    </location>
</feature>
<proteinExistence type="predicted"/>
<sequence length="169" mass="17047">MRRLRDRPAAGIPARADYTDAVYGSLLAASVIAGTGSGDHPVAAPSLAILLLATGLVFWVAHVYARLAGDRLRGAAWGRAEIRSVGAAEWPLVQAAFPPAATALAGWLLGLADAATAWLALSVALAGQVGWGIAATLQAGGRGGLVAASALVNLLLGLTVVALKTLLSH</sequence>
<evidence type="ECO:0000313" key="2">
    <source>
        <dbReference type="EMBL" id="SFO19567.1"/>
    </source>
</evidence>
<protein>
    <submittedName>
        <fullName evidence="2">Uncharacterized protein</fullName>
    </submittedName>
</protein>
<feature type="transmembrane region" description="Helical" evidence="1">
    <location>
        <begin position="44"/>
        <end position="67"/>
    </location>
</feature>
<keyword evidence="1" id="KW-1133">Transmembrane helix</keyword>
<name>A0A1I5F736_9ACTN</name>
<dbReference type="STRING" id="1993.SAMN04489713_104459"/>
<reference evidence="2 3" key="1">
    <citation type="submission" date="2016-10" db="EMBL/GenBank/DDBJ databases">
        <authorList>
            <person name="de Groot N.N."/>
        </authorList>
    </citation>
    <scope>NUCLEOTIDE SEQUENCE [LARGE SCALE GENOMIC DNA]</scope>
    <source>
        <strain evidence="2 3">DSM 43067</strain>
    </source>
</reference>
<dbReference type="AlphaFoldDB" id="A0A1I5F736"/>
<gene>
    <name evidence="2" type="ORF">SAMN04489713_104459</name>
</gene>
<dbReference type="RefSeq" id="WP_075021207.1">
    <property type="nucleotide sequence ID" value="NZ_FOVH01000004.1"/>
</dbReference>
<accession>A0A1I5F736</accession>
<dbReference type="Proteomes" id="UP000183413">
    <property type="component" value="Unassembled WGS sequence"/>
</dbReference>